<dbReference type="EMBL" id="MN739910">
    <property type="protein sequence ID" value="QHT76963.1"/>
    <property type="molecule type" value="Genomic_DNA"/>
</dbReference>
<sequence length="116" mass="13066">MEYSASGNYYLREHMIPNVQVSNQQTQVIPASSQSTGTITTQSTDTTINLLADSLRLIIKDPNNNILVTQFMNFANLIADMFKMLLKQPKNKNILNAIDKHMKNLALELNSIARNL</sequence>
<reference evidence="1" key="1">
    <citation type="journal article" date="2020" name="Nature">
        <title>Giant virus diversity and host interactions through global metagenomics.</title>
        <authorList>
            <person name="Schulz F."/>
            <person name="Roux S."/>
            <person name="Paez-Espino D."/>
            <person name="Jungbluth S."/>
            <person name="Walsh D.A."/>
            <person name="Denef V.J."/>
            <person name="McMahon K.D."/>
            <person name="Konstantinidis K.T."/>
            <person name="Eloe-Fadrosh E.A."/>
            <person name="Kyrpides N.C."/>
            <person name="Woyke T."/>
        </authorList>
    </citation>
    <scope>NUCLEOTIDE SEQUENCE</scope>
    <source>
        <strain evidence="1">GVMAG-M-3300023179-82</strain>
    </source>
</reference>
<organism evidence="1">
    <name type="scientific">viral metagenome</name>
    <dbReference type="NCBI Taxonomy" id="1070528"/>
    <lineage>
        <taxon>unclassified sequences</taxon>
        <taxon>metagenomes</taxon>
        <taxon>organismal metagenomes</taxon>
    </lineage>
</organism>
<evidence type="ECO:0000313" key="1">
    <source>
        <dbReference type="EMBL" id="QHT76963.1"/>
    </source>
</evidence>
<proteinExistence type="predicted"/>
<accession>A0A6C0HAE9</accession>
<protein>
    <submittedName>
        <fullName evidence="1">Uncharacterized protein</fullName>
    </submittedName>
</protein>
<dbReference type="AlphaFoldDB" id="A0A6C0HAE9"/>
<name>A0A6C0HAE9_9ZZZZ</name>